<keyword evidence="2" id="KW-0433">Leucine-rich repeat</keyword>
<keyword evidence="3" id="KW-0677">Repeat</keyword>
<dbReference type="SMART" id="SM00368">
    <property type="entry name" value="LRR_RI"/>
    <property type="match status" value="7"/>
</dbReference>
<organism evidence="5 6">
    <name type="scientific">Noviherbaspirillum pedocola</name>
    <dbReference type="NCBI Taxonomy" id="2801341"/>
    <lineage>
        <taxon>Bacteria</taxon>
        <taxon>Pseudomonadati</taxon>
        <taxon>Pseudomonadota</taxon>
        <taxon>Betaproteobacteria</taxon>
        <taxon>Burkholderiales</taxon>
        <taxon>Oxalobacteraceae</taxon>
        <taxon>Noviherbaspirillum</taxon>
    </lineage>
</organism>
<dbReference type="GO" id="GO:0005096">
    <property type="term" value="F:GTPase activator activity"/>
    <property type="evidence" value="ECO:0007669"/>
    <property type="project" value="UniProtKB-KW"/>
</dbReference>
<dbReference type="GO" id="GO:0031267">
    <property type="term" value="F:small GTPase binding"/>
    <property type="evidence" value="ECO:0007669"/>
    <property type="project" value="TreeGrafter"/>
</dbReference>
<evidence type="ECO:0000256" key="4">
    <source>
        <dbReference type="SAM" id="MobiDB-lite"/>
    </source>
</evidence>
<dbReference type="InterPro" id="IPR001611">
    <property type="entry name" value="Leu-rich_rpt"/>
</dbReference>
<dbReference type="Proteomes" id="UP000622890">
    <property type="component" value="Unassembled WGS sequence"/>
</dbReference>
<keyword evidence="6" id="KW-1185">Reference proteome</keyword>
<dbReference type="Pfam" id="PF13516">
    <property type="entry name" value="LRR_6"/>
    <property type="match status" value="2"/>
</dbReference>
<dbReference type="PANTHER" id="PTHR24113">
    <property type="entry name" value="RAN GTPASE-ACTIVATING PROTEIN 1"/>
    <property type="match status" value="1"/>
</dbReference>
<evidence type="ECO:0000256" key="3">
    <source>
        <dbReference type="ARBA" id="ARBA00022737"/>
    </source>
</evidence>
<evidence type="ECO:0000313" key="5">
    <source>
        <dbReference type="EMBL" id="MBK4733297.1"/>
    </source>
</evidence>
<dbReference type="Gene3D" id="3.80.10.10">
    <property type="entry name" value="Ribonuclease Inhibitor"/>
    <property type="match status" value="3"/>
</dbReference>
<dbReference type="SUPFAM" id="SSF52047">
    <property type="entry name" value="RNI-like"/>
    <property type="match status" value="1"/>
</dbReference>
<dbReference type="GO" id="GO:0006913">
    <property type="term" value="P:nucleocytoplasmic transport"/>
    <property type="evidence" value="ECO:0007669"/>
    <property type="project" value="TreeGrafter"/>
</dbReference>
<evidence type="ECO:0000313" key="6">
    <source>
        <dbReference type="Proteomes" id="UP000622890"/>
    </source>
</evidence>
<sequence length="399" mass="43007">MDRIAGSPKLTPSAQAATSELSPDQQRNSSERAFSVDQLHGMPVPPQDHPHFEMPAKSDADDAQSSLEKEVDLYRAAHPMYEDEGFDAAGRLHEEALKVSRETVQKFFAGEVPPHDDPRDLRPLVLFLVKNNMPNAISWLAVHADIGKLDLTSCSLGDADMQTLADWLRTCPKPMELDLHHNNIGPDGVMALAVALRESGLTSLDLGNNRIGNDGVRALCQNLPSAPRLQELRLQDVGMDNDGVAALADALPVSELQKLSISDTDARIDNAGAGQLAKALGNNPALKQIRLVFSGVTDEGWTQIARSLKSNTQLQGLNINATMQPESARDDQFSLMLADALRSNRTLQNLKVVGIDLSRSGAAALAASIRSSASLVNVSWPRSPLAEDVAVRGDRGIDS</sequence>
<name>A0A934SPS6_9BURK</name>
<feature type="compositionally biased region" description="Polar residues" evidence="4">
    <location>
        <begin position="10"/>
        <end position="32"/>
    </location>
</feature>
<evidence type="ECO:0000256" key="2">
    <source>
        <dbReference type="ARBA" id="ARBA00022614"/>
    </source>
</evidence>
<accession>A0A934SPS6</accession>
<comment type="caution">
    <text evidence="5">The sequence shown here is derived from an EMBL/GenBank/DDBJ whole genome shotgun (WGS) entry which is preliminary data.</text>
</comment>
<evidence type="ECO:0000256" key="1">
    <source>
        <dbReference type="ARBA" id="ARBA00022468"/>
    </source>
</evidence>
<feature type="compositionally biased region" description="Basic and acidic residues" evidence="4">
    <location>
        <begin position="48"/>
        <end position="60"/>
    </location>
</feature>
<dbReference type="AlphaFoldDB" id="A0A934SPS6"/>
<dbReference type="PANTHER" id="PTHR24113:SF12">
    <property type="entry name" value="RAN GTPASE-ACTIVATING PROTEIN 1"/>
    <property type="match status" value="1"/>
</dbReference>
<protein>
    <submittedName>
        <fullName evidence="5">Uncharacterized protein</fullName>
    </submittedName>
</protein>
<dbReference type="InterPro" id="IPR032675">
    <property type="entry name" value="LRR_dom_sf"/>
</dbReference>
<dbReference type="RefSeq" id="WP_200590003.1">
    <property type="nucleotide sequence ID" value="NZ_JAEPBG010000001.1"/>
</dbReference>
<dbReference type="EMBL" id="JAEPBG010000001">
    <property type="protein sequence ID" value="MBK4733297.1"/>
    <property type="molecule type" value="Genomic_DNA"/>
</dbReference>
<dbReference type="GO" id="GO:0005829">
    <property type="term" value="C:cytosol"/>
    <property type="evidence" value="ECO:0007669"/>
    <property type="project" value="TreeGrafter"/>
</dbReference>
<keyword evidence="1" id="KW-0343">GTPase activation</keyword>
<feature type="region of interest" description="Disordered" evidence="4">
    <location>
        <begin position="1"/>
        <end position="67"/>
    </location>
</feature>
<reference evidence="5" key="1">
    <citation type="submission" date="2021-01" db="EMBL/GenBank/DDBJ databases">
        <title>Genome sequence of strain Noviherbaspirillum sp. DKR-6.</title>
        <authorList>
            <person name="Chaudhary D.K."/>
        </authorList>
    </citation>
    <scope>NUCLEOTIDE SEQUENCE</scope>
    <source>
        <strain evidence="5">DKR-6</strain>
    </source>
</reference>
<dbReference type="InterPro" id="IPR027038">
    <property type="entry name" value="RanGap"/>
</dbReference>
<proteinExistence type="predicted"/>
<gene>
    <name evidence="5" type="ORF">JJB74_01510</name>
</gene>
<dbReference type="GO" id="GO:0048471">
    <property type="term" value="C:perinuclear region of cytoplasm"/>
    <property type="evidence" value="ECO:0007669"/>
    <property type="project" value="TreeGrafter"/>
</dbReference>